<accession>A0A6G7ZQJ0</accession>
<dbReference type="GO" id="GO:0008682">
    <property type="term" value="F:3-demethoxyubiquinol 3-hydroxylase activity"/>
    <property type="evidence" value="ECO:0007669"/>
    <property type="project" value="UniProtKB-EC"/>
</dbReference>
<evidence type="ECO:0000256" key="3">
    <source>
        <dbReference type="ARBA" id="ARBA00022723"/>
    </source>
</evidence>
<protein>
    <recommendedName>
        <fullName evidence="8">3-demethoxyubiquinol 3-hydroxylase</fullName>
        <shortName evidence="8">DMQ hydroxylase</shortName>
        <ecNumber evidence="8">1.14.99.60</ecNumber>
    </recommendedName>
    <alternativeName>
        <fullName evidence="8">2-nonaprenyl-3-methyl-6-methoxy-1,4-benzoquinol hydroxylase</fullName>
    </alternativeName>
</protein>
<dbReference type="GO" id="GO:0005886">
    <property type="term" value="C:plasma membrane"/>
    <property type="evidence" value="ECO:0007669"/>
    <property type="project" value="UniProtKB-SubCell"/>
</dbReference>
<keyword evidence="2 8" id="KW-0831">Ubiquinone biosynthesis</keyword>
<evidence type="ECO:0000313" key="10">
    <source>
        <dbReference type="Proteomes" id="UP000502502"/>
    </source>
</evidence>
<dbReference type="PANTHER" id="PTHR11237">
    <property type="entry name" value="COENZYME Q10 BIOSYNTHESIS PROTEIN 7"/>
    <property type="match status" value="1"/>
</dbReference>
<dbReference type="SUPFAM" id="SSF47240">
    <property type="entry name" value="Ferritin-like"/>
    <property type="match status" value="1"/>
</dbReference>
<feature type="binding site" evidence="8">
    <location>
        <position position="141"/>
    </location>
    <ligand>
        <name>Fe cation</name>
        <dbReference type="ChEBI" id="CHEBI:24875"/>
        <label>2</label>
    </ligand>
</feature>
<comment type="subcellular location">
    <subcellularLocation>
        <location evidence="8">Cell membrane</location>
        <topology evidence="8">Peripheral membrane protein</topology>
    </subcellularLocation>
</comment>
<keyword evidence="4 8" id="KW-0560">Oxidoreductase</keyword>
<sequence length="212" mass="23441">MVLPRHFDGRLERDRIADRRCVDCGAADDREARVSGPWRPGTRRPDSASMLRVDQAGEYGATRIYAGQLAVLNPSSQAAKLVSRMAAQERRHLDRFDQLMAERRVRPTALQPFWHAAGFALGAATALMSERAAMACTDAVETEIDRHYGQQLRELGDDDPELSADIVEFQAEELEHRDIARAAGSERTVGYPVLSAAIRAGCRVAIAISKRV</sequence>
<dbReference type="PANTHER" id="PTHR11237:SF4">
    <property type="entry name" value="5-DEMETHOXYUBIQUINONE HYDROXYLASE, MITOCHONDRIAL"/>
    <property type="match status" value="1"/>
</dbReference>
<evidence type="ECO:0000256" key="4">
    <source>
        <dbReference type="ARBA" id="ARBA00023002"/>
    </source>
</evidence>
<dbReference type="Pfam" id="PF03232">
    <property type="entry name" value="COQ7"/>
    <property type="match status" value="1"/>
</dbReference>
<dbReference type="EC" id="1.14.99.60" evidence="8"/>
<dbReference type="EMBL" id="CP049871">
    <property type="protein sequence ID" value="QIL03170.1"/>
    <property type="molecule type" value="Genomic_DNA"/>
</dbReference>
<keyword evidence="9" id="KW-0830">Ubiquinone</keyword>
<organism evidence="9 10">
    <name type="scientific">Sphingomonas sinipercae</name>
    <dbReference type="NCBI Taxonomy" id="2714944"/>
    <lineage>
        <taxon>Bacteria</taxon>
        <taxon>Pseudomonadati</taxon>
        <taxon>Pseudomonadota</taxon>
        <taxon>Alphaproteobacteria</taxon>
        <taxon>Sphingomonadales</taxon>
        <taxon>Sphingomonadaceae</taxon>
        <taxon>Sphingomonas</taxon>
    </lineage>
</organism>
<dbReference type="GO" id="GO:0046872">
    <property type="term" value="F:metal ion binding"/>
    <property type="evidence" value="ECO:0007669"/>
    <property type="project" value="UniProtKB-KW"/>
</dbReference>
<keyword evidence="5 8" id="KW-0408">Iron</keyword>
<comment type="similarity">
    <text evidence="8">Belongs to the COQ7 family.</text>
</comment>
<comment type="function">
    <text evidence="8">Catalyzes the hydroxylation of 2-nonaprenyl-3-methyl-6-methoxy-1,4-benzoquinol during ubiquinone biosynthesis.</text>
</comment>
<reference evidence="9 10" key="1">
    <citation type="submission" date="2020-03" db="EMBL/GenBank/DDBJ databases">
        <title>Sphingomonas sp. nov., isolated from fish.</title>
        <authorList>
            <person name="Hyun D.-W."/>
            <person name="Bae J.-W."/>
        </authorList>
    </citation>
    <scope>NUCLEOTIDE SEQUENCE [LARGE SCALE GENOMIC DNA]</scope>
    <source>
        <strain evidence="9 10">HDW15C</strain>
    </source>
</reference>
<dbReference type="AlphaFoldDB" id="A0A6G7ZQJ0"/>
<dbReference type="UniPathway" id="UPA00232"/>
<dbReference type="InterPro" id="IPR009078">
    <property type="entry name" value="Ferritin-like_SF"/>
</dbReference>
<dbReference type="GO" id="GO:0006744">
    <property type="term" value="P:ubiquinone biosynthetic process"/>
    <property type="evidence" value="ECO:0007669"/>
    <property type="project" value="UniProtKB-UniRule"/>
</dbReference>
<keyword evidence="10" id="KW-1185">Reference proteome</keyword>
<dbReference type="CDD" id="cd01042">
    <property type="entry name" value="DMQH"/>
    <property type="match status" value="1"/>
</dbReference>
<dbReference type="Proteomes" id="UP000502502">
    <property type="component" value="Chromosome"/>
</dbReference>
<dbReference type="HAMAP" id="MF_01658">
    <property type="entry name" value="COQ7"/>
    <property type="match status" value="1"/>
</dbReference>
<evidence type="ECO:0000313" key="9">
    <source>
        <dbReference type="EMBL" id="QIL03170.1"/>
    </source>
</evidence>
<name>A0A6G7ZQJ0_9SPHN</name>
<proteinExistence type="inferred from homology"/>
<comment type="pathway">
    <text evidence="1 8">Cofactor biosynthesis; ubiquinone biosynthesis.</text>
</comment>
<evidence type="ECO:0000256" key="5">
    <source>
        <dbReference type="ARBA" id="ARBA00023004"/>
    </source>
</evidence>
<comment type="catalytic activity">
    <reaction evidence="8">
        <text>a 5-methoxy-2-methyl-3-(all-trans-polyprenyl)benzene-1,4-diol + AH2 + O2 = a 3-demethylubiquinol + A + H2O</text>
        <dbReference type="Rhea" id="RHEA:50908"/>
        <dbReference type="Rhea" id="RHEA-COMP:10859"/>
        <dbReference type="Rhea" id="RHEA-COMP:10914"/>
        <dbReference type="ChEBI" id="CHEBI:13193"/>
        <dbReference type="ChEBI" id="CHEBI:15377"/>
        <dbReference type="ChEBI" id="CHEBI:15379"/>
        <dbReference type="ChEBI" id="CHEBI:17499"/>
        <dbReference type="ChEBI" id="CHEBI:84167"/>
        <dbReference type="ChEBI" id="CHEBI:84422"/>
        <dbReference type="EC" id="1.14.99.60"/>
    </reaction>
</comment>
<feature type="binding site" evidence="8">
    <location>
        <position position="58"/>
    </location>
    <ligand>
        <name>Fe cation</name>
        <dbReference type="ChEBI" id="CHEBI:24875"/>
        <label>1</label>
    </ligand>
</feature>
<evidence type="ECO:0000256" key="6">
    <source>
        <dbReference type="ARBA" id="ARBA00023033"/>
    </source>
</evidence>
<feature type="binding site" evidence="8">
    <location>
        <position position="92"/>
    </location>
    <ligand>
        <name>Fe cation</name>
        <dbReference type="ChEBI" id="CHEBI:24875"/>
        <label>1</label>
    </ligand>
</feature>
<feature type="binding site" evidence="8">
    <location>
        <position position="176"/>
    </location>
    <ligand>
        <name>Fe cation</name>
        <dbReference type="ChEBI" id="CHEBI:24875"/>
        <label>2</label>
    </ligand>
</feature>
<keyword evidence="6 8" id="KW-0503">Monooxygenase</keyword>
<feature type="binding site" evidence="8">
    <location>
        <position position="173"/>
    </location>
    <ligand>
        <name>Fe cation</name>
        <dbReference type="ChEBI" id="CHEBI:24875"/>
        <label>2</label>
    </ligand>
</feature>
<feature type="binding site" evidence="8">
    <location>
        <position position="89"/>
    </location>
    <ligand>
        <name>Fe cation</name>
        <dbReference type="ChEBI" id="CHEBI:24875"/>
        <label>2</label>
    </ligand>
</feature>
<keyword evidence="3 8" id="KW-0479">Metal-binding</keyword>
<dbReference type="KEGG" id="ssin:G7078_10540"/>
<feature type="binding site" evidence="8">
    <location>
        <position position="173"/>
    </location>
    <ligand>
        <name>Fe cation</name>
        <dbReference type="ChEBI" id="CHEBI:24875"/>
        <label>1</label>
    </ligand>
</feature>
<evidence type="ECO:0000256" key="8">
    <source>
        <dbReference type="HAMAP-Rule" id="MF_01658"/>
    </source>
</evidence>
<evidence type="ECO:0000256" key="7">
    <source>
        <dbReference type="ARBA" id="ARBA00023136"/>
    </source>
</evidence>
<evidence type="ECO:0000256" key="1">
    <source>
        <dbReference type="ARBA" id="ARBA00004749"/>
    </source>
</evidence>
<keyword evidence="7 8" id="KW-0472">Membrane</keyword>
<dbReference type="InterPro" id="IPR011566">
    <property type="entry name" value="Ubq_synth_Coq7"/>
</dbReference>
<comment type="cofactor">
    <cofactor evidence="8">
        <name>Fe cation</name>
        <dbReference type="ChEBI" id="CHEBI:24875"/>
    </cofactor>
    <text evidence="8">Binds 2 iron ions per subunit.</text>
</comment>
<gene>
    <name evidence="8" type="primary">coq7</name>
    <name evidence="9" type="ORF">G7078_10540</name>
</gene>
<keyword evidence="8" id="KW-1003">Cell membrane</keyword>
<feature type="binding site" evidence="8">
    <location>
        <position position="89"/>
    </location>
    <ligand>
        <name>Fe cation</name>
        <dbReference type="ChEBI" id="CHEBI:24875"/>
        <label>1</label>
    </ligand>
</feature>
<evidence type="ECO:0000256" key="2">
    <source>
        <dbReference type="ARBA" id="ARBA00022688"/>
    </source>
</evidence>